<evidence type="ECO:0000256" key="3">
    <source>
        <dbReference type="SAM" id="MobiDB-lite"/>
    </source>
</evidence>
<feature type="transmembrane region" description="Helical" evidence="4">
    <location>
        <begin position="14"/>
        <end position="30"/>
    </location>
</feature>
<proteinExistence type="predicted"/>
<protein>
    <submittedName>
        <fullName evidence="5">Uncharacterized protein</fullName>
    </submittedName>
</protein>
<evidence type="ECO:0000313" key="6">
    <source>
        <dbReference type="Proteomes" id="UP001175228"/>
    </source>
</evidence>
<dbReference type="InterPro" id="IPR020003">
    <property type="entry name" value="ATPase_a/bsu_AS"/>
</dbReference>
<evidence type="ECO:0000256" key="4">
    <source>
        <dbReference type="SAM" id="Phobius"/>
    </source>
</evidence>
<keyword evidence="4" id="KW-0472">Membrane</keyword>
<keyword evidence="4" id="KW-1133">Transmembrane helix</keyword>
<comment type="caution">
    <text evidence="5">The sequence shown here is derived from an EMBL/GenBank/DDBJ whole genome shotgun (WGS) entry which is preliminary data.</text>
</comment>
<dbReference type="GO" id="GO:0005524">
    <property type="term" value="F:ATP binding"/>
    <property type="evidence" value="ECO:0007669"/>
    <property type="project" value="InterPro"/>
</dbReference>
<gene>
    <name evidence="5" type="ORF">EDD18DRAFT_331662</name>
</gene>
<organism evidence="5 6">
    <name type="scientific">Armillaria luteobubalina</name>
    <dbReference type="NCBI Taxonomy" id="153913"/>
    <lineage>
        <taxon>Eukaryota</taxon>
        <taxon>Fungi</taxon>
        <taxon>Dikarya</taxon>
        <taxon>Basidiomycota</taxon>
        <taxon>Agaricomycotina</taxon>
        <taxon>Agaricomycetes</taxon>
        <taxon>Agaricomycetidae</taxon>
        <taxon>Agaricales</taxon>
        <taxon>Marasmiineae</taxon>
        <taxon>Physalacriaceae</taxon>
        <taxon>Armillaria</taxon>
    </lineage>
</organism>
<evidence type="ECO:0000313" key="5">
    <source>
        <dbReference type="EMBL" id="KAK0505292.1"/>
    </source>
</evidence>
<dbReference type="EMBL" id="JAUEPU010000002">
    <property type="protein sequence ID" value="KAK0505292.1"/>
    <property type="molecule type" value="Genomic_DNA"/>
</dbReference>
<dbReference type="AlphaFoldDB" id="A0AA39QLS1"/>
<feature type="region of interest" description="Disordered" evidence="3">
    <location>
        <begin position="64"/>
        <end position="98"/>
    </location>
</feature>
<dbReference type="Proteomes" id="UP001175228">
    <property type="component" value="Unassembled WGS sequence"/>
</dbReference>
<evidence type="ECO:0000256" key="2">
    <source>
        <dbReference type="ARBA" id="ARBA00023065"/>
    </source>
</evidence>
<keyword evidence="1" id="KW-0813">Transport</keyword>
<dbReference type="PROSITE" id="PS00152">
    <property type="entry name" value="ATPASE_ALPHA_BETA"/>
    <property type="match status" value="1"/>
</dbReference>
<keyword evidence="6" id="KW-1185">Reference proteome</keyword>
<reference evidence="5" key="1">
    <citation type="submission" date="2023-06" db="EMBL/GenBank/DDBJ databases">
        <authorList>
            <consortium name="Lawrence Berkeley National Laboratory"/>
            <person name="Ahrendt S."/>
            <person name="Sahu N."/>
            <person name="Indic B."/>
            <person name="Wong-Bajracharya J."/>
            <person name="Merenyi Z."/>
            <person name="Ke H.-M."/>
            <person name="Monk M."/>
            <person name="Kocsube S."/>
            <person name="Drula E."/>
            <person name="Lipzen A."/>
            <person name="Balint B."/>
            <person name="Henrissat B."/>
            <person name="Andreopoulos B."/>
            <person name="Martin F.M."/>
            <person name="Harder C.B."/>
            <person name="Rigling D."/>
            <person name="Ford K.L."/>
            <person name="Foster G.D."/>
            <person name="Pangilinan J."/>
            <person name="Papanicolaou A."/>
            <person name="Barry K."/>
            <person name="LaButti K."/>
            <person name="Viragh M."/>
            <person name="Koriabine M."/>
            <person name="Yan M."/>
            <person name="Riley R."/>
            <person name="Champramary S."/>
            <person name="Plett K.L."/>
            <person name="Tsai I.J."/>
            <person name="Slot J."/>
            <person name="Sipos G."/>
            <person name="Plett J."/>
            <person name="Nagy L.G."/>
            <person name="Grigoriev I.V."/>
        </authorList>
    </citation>
    <scope>NUCLEOTIDE SEQUENCE</scope>
    <source>
        <strain evidence="5">HWK02</strain>
    </source>
</reference>
<evidence type="ECO:0000256" key="1">
    <source>
        <dbReference type="ARBA" id="ARBA00022448"/>
    </source>
</evidence>
<keyword evidence="4" id="KW-0812">Transmembrane</keyword>
<accession>A0AA39QLS1</accession>
<keyword evidence="2" id="KW-0406">Ion transport</keyword>
<name>A0AA39QLS1_9AGAR</name>
<sequence length="98" mass="10915">MGSEWALPRLVRPGWIRILLFWLLHIDLVFQSRRGSRCTSMHPGSGPIRSIPTLTAWQFSPAAGSSFNHRTPSVDPKASASGLSGEEPTIMTHMMDRK</sequence>